<feature type="transmembrane region" description="Helical" evidence="9">
    <location>
        <begin position="404"/>
        <end position="423"/>
    </location>
</feature>
<dbReference type="CDD" id="cd06581">
    <property type="entry name" value="TM_PBP1_LivM_like"/>
    <property type="match status" value="1"/>
</dbReference>
<keyword evidence="6 9" id="KW-1133">Transmembrane helix</keyword>
<evidence type="ECO:0000256" key="3">
    <source>
        <dbReference type="ARBA" id="ARBA00022475"/>
    </source>
</evidence>
<protein>
    <submittedName>
        <fullName evidence="10">LIV-I protein H</fullName>
    </submittedName>
</protein>
<feature type="transmembrane region" description="Helical" evidence="9">
    <location>
        <begin position="186"/>
        <end position="207"/>
    </location>
</feature>
<gene>
    <name evidence="10" type="primary">livH_1</name>
    <name evidence="10" type="ORF">NCTC10698_00302</name>
</gene>
<feature type="transmembrane region" description="Helical" evidence="9">
    <location>
        <begin position="100"/>
        <end position="118"/>
    </location>
</feature>
<feature type="transmembrane region" description="Helical" evidence="9">
    <location>
        <begin position="348"/>
        <end position="370"/>
    </location>
</feature>
<dbReference type="InterPro" id="IPR001851">
    <property type="entry name" value="ABC_transp_permease"/>
</dbReference>
<feature type="transmembrane region" description="Helical" evidence="9">
    <location>
        <begin position="430"/>
        <end position="450"/>
    </location>
</feature>
<keyword evidence="7 9" id="KW-0472">Membrane</keyword>
<sequence>MSASGLLAQLLNGLASASSLFLVSVGLSLIFGVTRTINFAHGSFYMLGAFIAYSSVDLLSPHIGFWPALLLAPLACGALGALTETLLLRRIYKAPELFQLLATFALVLVIKDAALWLWGPEELFGPRAAGLEGSVEILGRQFPTYDIFLIAVGPCVLLGLTLLLTRTRFGTLVRAATQDREMVGALGVNQAWLFTAVFALGTLLAGLGGALQLPREPASLEMDMLTIGAAFVVVVVGGMGSIPGAFIAALLVAELKAVCVWLGVQEIAGLELSFSKLTLVVEFLVMAVVLIWRPWGLLGKPQALARSAGEPEQPLHRTGRGASAAWLCLLTLLVLLPLMASSAEGGSYATVLLADIFVAALFASSLHFILGPGGMHSFGHAAYFGLGAYGAALLVRTLNLPMEAALLLGPLAAAAGALLYGWFCVRLSGVYLTMLTLAFAQISWAIVFQWDDFTGGSNGLTGVWPPEWASQGPAFYWLALGICALGIYLLRRLLFSPLGYALRASRDSALRADAIGIDVRRIQWTAFVIAGLFAGLAGALFAFSKGGVAPDAMSVTKSVDALVMVLLGGVQTLAGPMVGAAAFTWLHDTVARNTEYWRALMGATMLILVLLAPQGIAGYAQLLWSRTCGKVCGKDKAGART</sequence>
<evidence type="ECO:0000256" key="4">
    <source>
        <dbReference type="ARBA" id="ARBA00022692"/>
    </source>
</evidence>
<dbReference type="PANTHER" id="PTHR11795">
    <property type="entry name" value="BRANCHED-CHAIN AMINO ACID TRANSPORT SYSTEM PERMEASE PROTEIN LIVH"/>
    <property type="match status" value="1"/>
</dbReference>
<dbReference type="RefSeq" id="WP_003071723.1">
    <property type="nucleotide sequence ID" value="NZ_BBJZ01000007.1"/>
</dbReference>
<dbReference type="GeneID" id="63996389"/>
<feature type="transmembrane region" description="Helical" evidence="9">
    <location>
        <begin position="68"/>
        <end position="88"/>
    </location>
</feature>
<feature type="transmembrane region" description="Helical" evidence="9">
    <location>
        <begin position="563"/>
        <end position="587"/>
    </location>
</feature>
<reference evidence="10 11" key="1">
    <citation type="submission" date="2018-06" db="EMBL/GenBank/DDBJ databases">
        <authorList>
            <consortium name="Pathogen Informatics"/>
            <person name="Doyle S."/>
        </authorList>
    </citation>
    <scope>NUCLEOTIDE SEQUENCE [LARGE SCALE GENOMIC DNA]</scope>
    <source>
        <strain evidence="10 11">NCTC10698</strain>
    </source>
</reference>
<keyword evidence="5" id="KW-0029">Amino-acid transport</keyword>
<organism evidence="10 11">
    <name type="scientific">Comamonas testosteroni</name>
    <name type="common">Pseudomonas testosteroni</name>
    <dbReference type="NCBI Taxonomy" id="285"/>
    <lineage>
        <taxon>Bacteria</taxon>
        <taxon>Pseudomonadati</taxon>
        <taxon>Pseudomonadota</taxon>
        <taxon>Betaproteobacteria</taxon>
        <taxon>Burkholderiales</taxon>
        <taxon>Comamonadaceae</taxon>
        <taxon>Comamonas</taxon>
    </lineage>
</organism>
<evidence type="ECO:0000256" key="9">
    <source>
        <dbReference type="SAM" id="Phobius"/>
    </source>
</evidence>
<accession>A0A8B4RYT0</accession>
<dbReference type="CDD" id="cd06582">
    <property type="entry name" value="TM_PBP1_LivH_like"/>
    <property type="match status" value="1"/>
</dbReference>
<dbReference type="GO" id="GO:0015658">
    <property type="term" value="F:branched-chain amino acid transmembrane transporter activity"/>
    <property type="evidence" value="ECO:0007669"/>
    <property type="project" value="InterPro"/>
</dbReference>
<keyword evidence="3" id="KW-1003">Cell membrane</keyword>
<proteinExistence type="inferred from homology"/>
<feature type="transmembrane region" description="Helical" evidence="9">
    <location>
        <begin position="6"/>
        <end position="31"/>
    </location>
</feature>
<evidence type="ECO:0000256" key="6">
    <source>
        <dbReference type="ARBA" id="ARBA00022989"/>
    </source>
</evidence>
<keyword evidence="4 9" id="KW-0812">Transmembrane</keyword>
<feature type="transmembrane region" description="Helical" evidence="9">
    <location>
        <begin position="38"/>
        <end position="56"/>
    </location>
</feature>
<evidence type="ECO:0000256" key="7">
    <source>
        <dbReference type="ARBA" id="ARBA00023136"/>
    </source>
</evidence>
<dbReference type="GO" id="GO:0006865">
    <property type="term" value="P:amino acid transport"/>
    <property type="evidence" value="ECO:0007669"/>
    <property type="project" value="UniProtKB-KW"/>
</dbReference>
<dbReference type="PANTHER" id="PTHR11795:SF442">
    <property type="entry name" value="ABC TRANSPORTER ATP-BINDING PROTEIN"/>
    <property type="match status" value="1"/>
</dbReference>
<feature type="transmembrane region" description="Helical" evidence="9">
    <location>
        <begin position="147"/>
        <end position="165"/>
    </location>
</feature>
<dbReference type="Proteomes" id="UP000255070">
    <property type="component" value="Unassembled WGS sequence"/>
</dbReference>
<evidence type="ECO:0000313" key="10">
    <source>
        <dbReference type="EMBL" id="SUY73735.1"/>
    </source>
</evidence>
<feature type="transmembrane region" description="Helical" evidence="9">
    <location>
        <begin position="227"/>
        <end position="253"/>
    </location>
</feature>
<dbReference type="Pfam" id="PF02653">
    <property type="entry name" value="BPD_transp_2"/>
    <property type="match status" value="2"/>
</dbReference>
<evidence type="ECO:0000256" key="8">
    <source>
        <dbReference type="ARBA" id="ARBA00037998"/>
    </source>
</evidence>
<feature type="transmembrane region" description="Helical" evidence="9">
    <location>
        <begin position="524"/>
        <end position="543"/>
    </location>
</feature>
<feature type="transmembrane region" description="Helical" evidence="9">
    <location>
        <begin position="324"/>
        <end position="341"/>
    </location>
</feature>
<dbReference type="InterPro" id="IPR052157">
    <property type="entry name" value="BCAA_transport_permease"/>
</dbReference>
<keyword evidence="11" id="KW-1185">Reference proteome</keyword>
<feature type="transmembrane region" description="Helical" evidence="9">
    <location>
        <begin position="474"/>
        <end position="494"/>
    </location>
</feature>
<dbReference type="GO" id="GO:0005886">
    <property type="term" value="C:plasma membrane"/>
    <property type="evidence" value="ECO:0007669"/>
    <property type="project" value="UniProtKB-SubCell"/>
</dbReference>
<dbReference type="EMBL" id="UFXL01000001">
    <property type="protein sequence ID" value="SUY73735.1"/>
    <property type="molecule type" value="Genomic_DNA"/>
</dbReference>
<evidence type="ECO:0000256" key="5">
    <source>
        <dbReference type="ARBA" id="ARBA00022970"/>
    </source>
</evidence>
<keyword evidence="2" id="KW-0813">Transport</keyword>
<comment type="similarity">
    <text evidence="8">Belongs to the binding-protein-dependent transport system permease family. LivHM subfamily.</text>
</comment>
<feature type="transmembrane region" description="Helical" evidence="9">
    <location>
        <begin position="599"/>
        <end position="624"/>
    </location>
</feature>
<name>A0A8B4RYT0_COMTE</name>
<dbReference type="AlphaFoldDB" id="A0A8B4RYT0"/>
<comment type="subcellular location">
    <subcellularLocation>
        <location evidence="1">Cell membrane</location>
        <topology evidence="1">Multi-pass membrane protein</topology>
    </subcellularLocation>
</comment>
<dbReference type="InterPro" id="IPR043428">
    <property type="entry name" value="LivM-like"/>
</dbReference>
<evidence type="ECO:0000256" key="2">
    <source>
        <dbReference type="ARBA" id="ARBA00022448"/>
    </source>
</evidence>
<evidence type="ECO:0000313" key="11">
    <source>
        <dbReference type="Proteomes" id="UP000255070"/>
    </source>
</evidence>
<comment type="caution">
    <text evidence="10">The sequence shown here is derived from an EMBL/GenBank/DDBJ whole genome shotgun (WGS) entry which is preliminary data.</text>
</comment>
<evidence type="ECO:0000256" key="1">
    <source>
        <dbReference type="ARBA" id="ARBA00004651"/>
    </source>
</evidence>